<dbReference type="AlphaFoldDB" id="A0A9W6YVG5"/>
<name>A0A9W6YVG5_AMBMO</name>
<comment type="caution">
    <text evidence="1">The sequence shown here is derived from an EMBL/GenBank/DDBJ whole genome shotgun (WGS) entry which is preliminary data.</text>
</comment>
<protein>
    <submittedName>
        <fullName evidence="1">Unnamed protein product</fullName>
    </submittedName>
</protein>
<reference evidence="1" key="1">
    <citation type="submission" date="2023-04" db="EMBL/GenBank/DDBJ databases">
        <title>Ambrosiozyma monospora NBRC 1965.</title>
        <authorList>
            <person name="Ichikawa N."/>
            <person name="Sato H."/>
            <person name="Tonouchi N."/>
        </authorList>
    </citation>
    <scope>NUCLEOTIDE SEQUENCE</scope>
    <source>
        <strain evidence="1">NBRC 1965</strain>
    </source>
</reference>
<dbReference type="Proteomes" id="UP001165063">
    <property type="component" value="Unassembled WGS sequence"/>
</dbReference>
<evidence type="ECO:0000313" key="1">
    <source>
        <dbReference type="EMBL" id="GMG23534.1"/>
    </source>
</evidence>
<organism evidence="1 2">
    <name type="scientific">Ambrosiozyma monospora</name>
    <name type="common">Yeast</name>
    <name type="synonym">Endomycopsis monosporus</name>
    <dbReference type="NCBI Taxonomy" id="43982"/>
    <lineage>
        <taxon>Eukaryota</taxon>
        <taxon>Fungi</taxon>
        <taxon>Dikarya</taxon>
        <taxon>Ascomycota</taxon>
        <taxon>Saccharomycotina</taxon>
        <taxon>Pichiomycetes</taxon>
        <taxon>Pichiales</taxon>
        <taxon>Pichiaceae</taxon>
        <taxon>Ambrosiozyma</taxon>
    </lineage>
</organism>
<sequence>MHCIALAGDIQFFTNSETGTTIKRITKVYKIKPVKPVCIQVNQLQFSHSSFEDLIKDLQYLNHDAFATVESIVQQERKERKLILWFATTFKDWTLQIYR</sequence>
<gene>
    <name evidence="1" type="ORF">Amon01_000280900</name>
</gene>
<proteinExistence type="predicted"/>
<evidence type="ECO:0000313" key="2">
    <source>
        <dbReference type="Proteomes" id="UP001165063"/>
    </source>
</evidence>
<accession>A0A9W6YVG5</accession>
<keyword evidence="2" id="KW-1185">Reference proteome</keyword>
<dbReference type="EMBL" id="BSXU01001077">
    <property type="protein sequence ID" value="GMG23534.1"/>
    <property type="molecule type" value="Genomic_DNA"/>
</dbReference>